<gene>
    <name evidence="1" type="ORF">AJ80_03426</name>
</gene>
<reference evidence="1 2" key="1">
    <citation type="submission" date="2017-10" db="EMBL/GenBank/DDBJ databases">
        <title>Comparative genomics in systemic dimorphic fungi from Ajellomycetaceae.</title>
        <authorList>
            <person name="Munoz J.F."/>
            <person name="Mcewen J.G."/>
            <person name="Clay O.K."/>
            <person name="Cuomo C.A."/>
        </authorList>
    </citation>
    <scope>NUCLEOTIDE SEQUENCE [LARGE SCALE GENOMIC DNA]</scope>
    <source>
        <strain evidence="1 2">UAMH7299</strain>
    </source>
</reference>
<dbReference type="EMBL" id="PDNA01000038">
    <property type="protein sequence ID" value="PGH20799.1"/>
    <property type="molecule type" value="Genomic_DNA"/>
</dbReference>
<evidence type="ECO:0000313" key="2">
    <source>
        <dbReference type="Proteomes" id="UP000224634"/>
    </source>
</evidence>
<sequence length="100" mass="11189">MASSSQLKFSSACPRSLVIDPKTRIEHLKTLLLEQYWQFQSVSIEKLIHMYETGELGPLTPGKTIYIRNGELLDREFRLDDISEGFISANDAESAAGNGL</sequence>
<comment type="caution">
    <text evidence="1">The sequence shown here is derived from an EMBL/GenBank/DDBJ whole genome shotgun (WGS) entry which is preliminary data.</text>
</comment>
<protein>
    <submittedName>
        <fullName evidence="1">Uncharacterized protein</fullName>
    </submittedName>
</protein>
<dbReference type="AlphaFoldDB" id="A0A2B7YI64"/>
<dbReference type="OrthoDB" id="4199986at2759"/>
<evidence type="ECO:0000313" key="1">
    <source>
        <dbReference type="EMBL" id="PGH20799.1"/>
    </source>
</evidence>
<keyword evidence="2" id="KW-1185">Reference proteome</keyword>
<organism evidence="1 2">
    <name type="scientific">Polytolypa hystricis (strain UAMH7299)</name>
    <dbReference type="NCBI Taxonomy" id="1447883"/>
    <lineage>
        <taxon>Eukaryota</taxon>
        <taxon>Fungi</taxon>
        <taxon>Dikarya</taxon>
        <taxon>Ascomycota</taxon>
        <taxon>Pezizomycotina</taxon>
        <taxon>Eurotiomycetes</taxon>
        <taxon>Eurotiomycetidae</taxon>
        <taxon>Onygenales</taxon>
        <taxon>Onygenales incertae sedis</taxon>
        <taxon>Polytolypa</taxon>
    </lineage>
</organism>
<name>A0A2B7YI64_POLH7</name>
<dbReference type="Proteomes" id="UP000224634">
    <property type="component" value="Unassembled WGS sequence"/>
</dbReference>
<proteinExistence type="predicted"/>
<accession>A0A2B7YI64</accession>